<dbReference type="Pfam" id="PF04967">
    <property type="entry name" value="HTH_10"/>
    <property type="match status" value="1"/>
</dbReference>
<evidence type="ECO:0000259" key="3">
    <source>
        <dbReference type="Pfam" id="PF04967"/>
    </source>
</evidence>
<dbReference type="Proteomes" id="UP000011555">
    <property type="component" value="Unassembled WGS sequence"/>
</dbReference>
<organism evidence="6 7">
    <name type="scientific">Natronobacterium lacisalsi AJ5</name>
    <dbReference type="NCBI Taxonomy" id="358396"/>
    <lineage>
        <taxon>Archaea</taxon>
        <taxon>Methanobacteriati</taxon>
        <taxon>Methanobacteriota</taxon>
        <taxon>Stenosarchaea group</taxon>
        <taxon>Halobacteria</taxon>
        <taxon>Halobacteriales</taxon>
        <taxon>Natrialbaceae</taxon>
        <taxon>Natronobacterium</taxon>
    </lineage>
</organism>
<dbReference type="KEGG" id="hlc:CHINAEXTREME04920"/>
<reference evidence="5 8" key="1">
    <citation type="journal article" date="2011" name="J. Bacteriol.">
        <title>Genome sequence of Halobiforma lacisalsi AJ5, an extremely halophilic archaeon which harbors a bop gene.</title>
        <authorList>
            <person name="Jiang X."/>
            <person name="Wang S."/>
            <person name="Cheng H."/>
            <person name="Huo Y."/>
            <person name="Zhang X."/>
            <person name="Zhu X."/>
            <person name="Han X."/>
            <person name="Ni P."/>
            <person name="Wu M."/>
        </authorList>
    </citation>
    <scope>NUCLEOTIDE SEQUENCE [LARGE SCALE GENOMIC DNA]</scope>
    <source>
        <strain evidence="5 8">AJ5</strain>
    </source>
</reference>
<keyword evidence="7" id="KW-1185">Reference proteome</keyword>
<gene>
    <name evidence="6" type="ORF">C445_08187</name>
    <name evidence="5" type="ORF">CHINAEXTREME_04920</name>
</gene>
<dbReference type="EMBL" id="AOLZ01000032">
    <property type="protein sequence ID" value="EMA34490.1"/>
    <property type="molecule type" value="Genomic_DNA"/>
</dbReference>
<keyword evidence="1" id="KW-0805">Transcription regulation</keyword>
<proteinExistence type="predicted"/>
<dbReference type="SUPFAM" id="SSF88659">
    <property type="entry name" value="Sigma3 and sigma4 domains of RNA polymerase sigma factors"/>
    <property type="match status" value="1"/>
</dbReference>
<dbReference type="Pfam" id="PF15915">
    <property type="entry name" value="BAT"/>
    <property type="match status" value="1"/>
</dbReference>
<dbReference type="InterPro" id="IPR036388">
    <property type="entry name" value="WH-like_DNA-bd_sf"/>
</dbReference>
<dbReference type="Proteomes" id="UP000186547">
    <property type="component" value="Chromosome"/>
</dbReference>
<accession>M0LR16</accession>
<name>M0LR16_NATLA</name>
<feature type="domain" description="HTH bat-type" evidence="3">
    <location>
        <begin position="155"/>
        <end position="206"/>
    </location>
</feature>
<evidence type="ECO:0000259" key="4">
    <source>
        <dbReference type="Pfam" id="PF15915"/>
    </source>
</evidence>
<keyword evidence="2" id="KW-0804">Transcription</keyword>
<dbReference type="eggNOG" id="arCOG02271">
    <property type="taxonomic scope" value="Archaea"/>
</dbReference>
<protein>
    <submittedName>
        <fullName evidence="5 6">Bacterio-opsin activator</fullName>
    </submittedName>
</protein>
<evidence type="ECO:0000313" key="5">
    <source>
        <dbReference type="EMBL" id="APW97150.1"/>
    </source>
</evidence>
<evidence type="ECO:0000313" key="6">
    <source>
        <dbReference type="EMBL" id="EMA34490.1"/>
    </source>
</evidence>
<evidence type="ECO:0000313" key="8">
    <source>
        <dbReference type="Proteomes" id="UP000186547"/>
    </source>
</evidence>
<evidence type="ECO:0000313" key="7">
    <source>
        <dbReference type="Proteomes" id="UP000011555"/>
    </source>
</evidence>
<dbReference type="Gene3D" id="1.10.10.10">
    <property type="entry name" value="Winged helix-like DNA-binding domain superfamily/Winged helix DNA-binding domain"/>
    <property type="match status" value="1"/>
</dbReference>
<dbReference type="InterPro" id="IPR031803">
    <property type="entry name" value="BAT_GAF/HTH-assoc"/>
</dbReference>
<evidence type="ECO:0000256" key="2">
    <source>
        <dbReference type="ARBA" id="ARBA00023163"/>
    </source>
</evidence>
<sequence>MGFIADVRLGHDELPLVPTMKRQPDVTLRREYESATDGSRVLFVSAFGDGYASLEETLADDPTVSEPTCVATFGHRAIYRLAVETGLAILPDWCAEHGLYVFTVTSDRTGWVARVHLPDRDALAAIRRRYRERGVSFRVDRLHDSSAADDGTYFLTDHQRDLLLMAYEAGYFDIPRRVTQDELAERLEVSDSAVSQQLRRAISTLIAATLENGRPVDDPV</sequence>
<dbReference type="AlphaFoldDB" id="M0LR16"/>
<dbReference type="GeneID" id="30920442"/>
<reference evidence="6 7" key="2">
    <citation type="journal article" date="2014" name="PLoS Genet.">
        <title>Phylogenetically driven sequencing of extremely halophilic archaea reveals strategies for static and dynamic osmo-response.</title>
        <authorList>
            <person name="Becker E.A."/>
            <person name="Seitzer P.M."/>
            <person name="Tritt A."/>
            <person name="Larsen D."/>
            <person name="Krusor M."/>
            <person name="Yao A.I."/>
            <person name="Wu D."/>
            <person name="Madern D."/>
            <person name="Eisen J.A."/>
            <person name="Darling A.E."/>
            <person name="Facciotti M.T."/>
        </authorList>
    </citation>
    <scope>NUCLEOTIDE SEQUENCE [LARGE SCALE GENOMIC DNA]</scope>
    <source>
        <strain evidence="6 7">AJ5</strain>
    </source>
</reference>
<dbReference type="PANTHER" id="PTHR34236">
    <property type="entry name" value="DIMETHYL SULFOXIDE REDUCTASE TRANSCRIPTIONAL ACTIVATOR"/>
    <property type="match status" value="1"/>
</dbReference>
<dbReference type="RefSeq" id="WP_007141362.1">
    <property type="nucleotide sequence ID" value="NZ_AOLZ01000032.1"/>
</dbReference>
<evidence type="ECO:0000256" key="1">
    <source>
        <dbReference type="ARBA" id="ARBA00023015"/>
    </source>
</evidence>
<feature type="domain" description="Bacterioopsin transcriptional activator GAF and HTH associated" evidence="4">
    <location>
        <begin position="14"/>
        <end position="133"/>
    </location>
</feature>
<dbReference type="PANTHER" id="PTHR34236:SF1">
    <property type="entry name" value="DIMETHYL SULFOXIDE REDUCTASE TRANSCRIPTIONAL ACTIVATOR"/>
    <property type="match status" value="1"/>
</dbReference>
<reference evidence="5" key="3">
    <citation type="submission" date="2017-01" db="EMBL/GenBank/DDBJ databases">
        <authorList>
            <person name="Mah S.A."/>
            <person name="Swanson W.J."/>
            <person name="Moy G.W."/>
            <person name="Vacquier V.D."/>
        </authorList>
    </citation>
    <scope>NUCLEOTIDE SEQUENCE</scope>
    <source>
        <strain evidence="5">AJ5</strain>
    </source>
</reference>
<dbReference type="EMBL" id="CP019285">
    <property type="protein sequence ID" value="APW97150.1"/>
    <property type="molecule type" value="Genomic_DNA"/>
</dbReference>
<dbReference type="STRING" id="358396.CHINAEXTREME_04920"/>
<dbReference type="InterPro" id="IPR007050">
    <property type="entry name" value="HTH_bacterioopsin"/>
</dbReference>
<dbReference type="InterPro" id="IPR013324">
    <property type="entry name" value="RNA_pol_sigma_r3/r4-like"/>
</dbReference>